<evidence type="ECO:0000313" key="5">
    <source>
        <dbReference type="EMBL" id="NBC72156.1"/>
    </source>
</evidence>
<dbReference type="SUPFAM" id="SSF46785">
    <property type="entry name" value="Winged helix' DNA-binding domain"/>
    <property type="match status" value="1"/>
</dbReference>
<accession>A0A7X4YV27</accession>
<dbReference type="PANTHER" id="PTHR33154">
    <property type="entry name" value="TRANSCRIPTIONAL REGULATOR, ARSR FAMILY"/>
    <property type="match status" value="1"/>
</dbReference>
<keyword evidence="6" id="KW-1185">Reference proteome</keyword>
<dbReference type="InterPro" id="IPR051081">
    <property type="entry name" value="HTH_MetalResp_TranReg"/>
</dbReference>
<dbReference type="Proteomes" id="UP000558113">
    <property type="component" value="Unassembled WGS sequence"/>
</dbReference>
<dbReference type="InterPro" id="IPR001845">
    <property type="entry name" value="HTH_ArsR_DNA-bd_dom"/>
</dbReference>
<sequence length="118" mass="13491">MTADNPGIDLTMLHALADPNRVLIVELLRDGPLTVGEIAERLGLRQPQASKHLKVLNDSGVLEVKADANRRIYKLRPEPFQALDSWVKSFRHVMEDRFDNLEGYLRELQNKKTTTLEE</sequence>
<dbReference type="Pfam" id="PF01022">
    <property type="entry name" value="HTH_5"/>
    <property type="match status" value="1"/>
</dbReference>
<feature type="domain" description="HTH arsR-type" evidence="4">
    <location>
        <begin position="1"/>
        <end position="97"/>
    </location>
</feature>
<proteinExistence type="predicted"/>
<dbReference type="InterPro" id="IPR036390">
    <property type="entry name" value="WH_DNA-bd_sf"/>
</dbReference>
<organism evidence="5 6">
    <name type="scientific">Paenibacillus sacheonensis</name>
    <dbReference type="NCBI Taxonomy" id="742054"/>
    <lineage>
        <taxon>Bacteria</taxon>
        <taxon>Bacillati</taxon>
        <taxon>Bacillota</taxon>
        <taxon>Bacilli</taxon>
        <taxon>Bacillales</taxon>
        <taxon>Paenibacillaceae</taxon>
        <taxon>Paenibacillus</taxon>
    </lineage>
</organism>
<dbReference type="PROSITE" id="PS50987">
    <property type="entry name" value="HTH_ARSR_2"/>
    <property type="match status" value="1"/>
</dbReference>
<dbReference type="RefSeq" id="WP_161702843.1">
    <property type="nucleotide sequence ID" value="NZ_JAAAMU010000016.1"/>
</dbReference>
<evidence type="ECO:0000259" key="4">
    <source>
        <dbReference type="PROSITE" id="PS50987"/>
    </source>
</evidence>
<dbReference type="InterPro" id="IPR011991">
    <property type="entry name" value="ArsR-like_HTH"/>
</dbReference>
<dbReference type="Gene3D" id="1.10.10.10">
    <property type="entry name" value="Winged helix-like DNA-binding domain superfamily/Winged helix DNA-binding domain"/>
    <property type="match status" value="1"/>
</dbReference>
<dbReference type="SMART" id="SM00418">
    <property type="entry name" value="HTH_ARSR"/>
    <property type="match status" value="1"/>
</dbReference>
<comment type="caution">
    <text evidence="5">The sequence shown here is derived from an EMBL/GenBank/DDBJ whole genome shotgun (WGS) entry which is preliminary data.</text>
</comment>
<dbReference type="EMBL" id="JAAAMU010000016">
    <property type="protein sequence ID" value="NBC72156.1"/>
    <property type="molecule type" value="Genomic_DNA"/>
</dbReference>
<protein>
    <submittedName>
        <fullName evidence="5">Metalloregulator ArsR/SmtB family transcription factor</fullName>
    </submittedName>
</protein>
<keyword evidence="2" id="KW-0238">DNA-binding</keyword>
<evidence type="ECO:0000313" key="6">
    <source>
        <dbReference type="Proteomes" id="UP000558113"/>
    </source>
</evidence>
<evidence type="ECO:0000256" key="2">
    <source>
        <dbReference type="ARBA" id="ARBA00023125"/>
    </source>
</evidence>
<dbReference type="PRINTS" id="PR00778">
    <property type="entry name" value="HTHARSR"/>
</dbReference>
<keyword evidence="3" id="KW-0804">Transcription</keyword>
<evidence type="ECO:0000256" key="3">
    <source>
        <dbReference type="ARBA" id="ARBA00023163"/>
    </source>
</evidence>
<keyword evidence="1" id="KW-0805">Transcription regulation</keyword>
<dbReference type="OrthoDB" id="9799175at2"/>
<dbReference type="AlphaFoldDB" id="A0A7X4YV27"/>
<dbReference type="NCBIfam" id="NF033788">
    <property type="entry name" value="HTH_metalloreg"/>
    <property type="match status" value="1"/>
</dbReference>
<dbReference type="CDD" id="cd00090">
    <property type="entry name" value="HTH_ARSR"/>
    <property type="match status" value="1"/>
</dbReference>
<dbReference type="GO" id="GO:0003700">
    <property type="term" value="F:DNA-binding transcription factor activity"/>
    <property type="evidence" value="ECO:0007669"/>
    <property type="project" value="InterPro"/>
</dbReference>
<dbReference type="InterPro" id="IPR036388">
    <property type="entry name" value="WH-like_DNA-bd_sf"/>
</dbReference>
<evidence type="ECO:0000256" key="1">
    <source>
        <dbReference type="ARBA" id="ARBA00023015"/>
    </source>
</evidence>
<gene>
    <name evidence="5" type="ORF">GT003_24425</name>
</gene>
<name>A0A7X4YV27_9BACL</name>
<dbReference type="PANTHER" id="PTHR33154:SF33">
    <property type="entry name" value="TRANSCRIPTIONAL REPRESSOR SDPR"/>
    <property type="match status" value="1"/>
</dbReference>
<reference evidence="5 6" key="1">
    <citation type="submission" date="2020-01" db="EMBL/GenBank/DDBJ databases">
        <title>Paenibacillus soybeanensis sp. nov. isolated from the nodules of soybean (Glycine max(L.) Merr).</title>
        <authorList>
            <person name="Wang H."/>
        </authorList>
    </citation>
    <scope>NUCLEOTIDE SEQUENCE [LARGE SCALE GENOMIC DNA]</scope>
    <source>
        <strain evidence="5 6">DSM 23054</strain>
    </source>
</reference>
<dbReference type="GO" id="GO:0003677">
    <property type="term" value="F:DNA binding"/>
    <property type="evidence" value="ECO:0007669"/>
    <property type="project" value="UniProtKB-KW"/>
</dbReference>